<dbReference type="AlphaFoldDB" id="A0A2X0M3W6"/>
<reference evidence="1 2" key="1">
    <citation type="submission" date="2016-11" db="EMBL/GenBank/DDBJ databases">
        <authorList>
            <person name="Jaros S."/>
            <person name="Januszkiewicz K."/>
            <person name="Wedrychowicz H."/>
        </authorList>
    </citation>
    <scope>NUCLEOTIDE SEQUENCE [LARGE SCALE GENOMIC DNA]</scope>
</reference>
<evidence type="ECO:0000313" key="1">
    <source>
        <dbReference type="EMBL" id="SGY34979.1"/>
    </source>
</evidence>
<dbReference type="EMBL" id="FQNC01000041">
    <property type="protein sequence ID" value="SGY34979.1"/>
    <property type="molecule type" value="Genomic_DNA"/>
</dbReference>
<proteinExistence type="predicted"/>
<sequence>MVLPSRRIRARFKVGSLLIVGCVHCREEHVDISDHRTQCVMVSKLVYGG</sequence>
<protein>
    <submittedName>
        <fullName evidence="1">BQ5605_C002g01710 protein</fullName>
    </submittedName>
</protein>
<accession>A0A2X0M3W6</accession>
<keyword evidence="2" id="KW-1185">Reference proteome</keyword>
<name>A0A2X0M3W6_9BASI</name>
<gene>
    <name evidence="1" type="primary">BQ5605_C002g01710</name>
    <name evidence="1" type="ORF">BQ5605_C002G01710</name>
</gene>
<dbReference type="Proteomes" id="UP000249464">
    <property type="component" value="Unassembled WGS sequence"/>
</dbReference>
<organism evidence="1 2">
    <name type="scientific">Microbotryum silenes-dioicae</name>
    <dbReference type="NCBI Taxonomy" id="796604"/>
    <lineage>
        <taxon>Eukaryota</taxon>
        <taxon>Fungi</taxon>
        <taxon>Dikarya</taxon>
        <taxon>Basidiomycota</taxon>
        <taxon>Pucciniomycotina</taxon>
        <taxon>Microbotryomycetes</taxon>
        <taxon>Microbotryales</taxon>
        <taxon>Microbotryaceae</taxon>
        <taxon>Microbotryum</taxon>
    </lineage>
</organism>
<evidence type="ECO:0000313" key="2">
    <source>
        <dbReference type="Proteomes" id="UP000249464"/>
    </source>
</evidence>